<dbReference type="Proteomes" id="UP000001477">
    <property type="component" value="Chromosome"/>
</dbReference>
<dbReference type="PaxDb" id="515619-EUBREC_1266"/>
<proteinExistence type="predicted"/>
<sequence>MITIALKYRIFVHTLEDDQIYRFDDLTQEQKKKLEQKLIEQVENVPLRLAEEA</sequence>
<dbReference type="STRING" id="515619.EUBREC_1266"/>
<gene>
    <name evidence="1" type="ordered locus">EUBREC_1266</name>
</gene>
<protein>
    <submittedName>
        <fullName evidence="1">Uncharacterized protein</fullName>
    </submittedName>
</protein>
<organism evidence="1 2">
    <name type="scientific">Agathobacter rectalis (strain ATCC 33656 / DSM 3377 / JCM 17463 / KCTC 5835 / VPI 0990)</name>
    <name type="common">Eubacterium rectale</name>
    <dbReference type="NCBI Taxonomy" id="515619"/>
    <lineage>
        <taxon>Bacteria</taxon>
        <taxon>Bacillati</taxon>
        <taxon>Bacillota</taxon>
        <taxon>Clostridia</taxon>
        <taxon>Lachnospirales</taxon>
        <taxon>Lachnospiraceae</taxon>
        <taxon>Agathobacter</taxon>
    </lineage>
</organism>
<reference evidence="1 2" key="1">
    <citation type="journal article" date="2009" name="Proc. Natl. Acad. Sci. U.S.A.">
        <title>Characterizing a model human gut microbiota composed of members of its two dominant bacterial phyla.</title>
        <authorList>
            <person name="Mahowald M.A."/>
            <person name="Rey F.E."/>
            <person name="Seedorf H."/>
            <person name="Turnbaugh P.J."/>
            <person name="Fulton R.S."/>
            <person name="Wollam A."/>
            <person name="Shah N."/>
            <person name="Wang C."/>
            <person name="Magrini V."/>
            <person name="Wilson R.K."/>
            <person name="Cantarel B.L."/>
            <person name="Coutinho P.M."/>
            <person name="Henrissat B."/>
            <person name="Crock L.W."/>
            <person name="Russell A."/>
            <person name="Verberkmoes N.C."/>
            <person name="Hettich R.L."/>
            <person name="Gordon J.I."/>
        </authorList>
    </citation>
    <scope>NUCLEOTIDE SEQUENCE [LARGE SCALE GENOMIC DNA]</scope>
    <source>
        <strain evidence="2">ATCC 33656 / DSM 3377 / JCM 17463 / KCTC 5835 / LMG 30912 / VPI 0990</strain>
    </source>
</reference>
<dbReference type="KEGG" id="ere:EUBREC_1266"/>
<dbReference type="EMBL" id="CP001107">
    <property type="protein sequence ID" value="ACR75026.1"/>
    <property type="molecule type" value="Genomic_DNA"/>
</dbReference>
<evidence type="ECO:0000313" key="1">
    <source>
        <dbReference type="EMBL" id="ACR75026.1"/>
    </source>
</evidence>
<evidence type="ECO:0000313" key="2">
    <source>
        <dbReference type="Proteomes" id="UP000001477"/>
    </source>
</evidence>
<name>C4Z809_AGARV</name>
<accession>C4Z809</accession>
<dbReference type="AlphaFoldDB" id="C4Z809"/>
<dbReference type="HOGENOM" id="CLU_3061658_0_0_9"/>